<dbReference type="SUPFAM" id="SSF53697">
    <property type="entry name" value="SIS domain"/>
    <property type="match status" value="1"/>
</dbReference>
<evidence type="ECO:0000256" key="5">
    <source>
        <dbReference type="ARBA" id="ARBA00060595"/>
    </source>
</evidence>
<dbReference type="InterPro" id="IPR040190">
    <property type="entry name" value="MURQ/GCKR"/>
</dbReference>
<proteinExistence type="inferred from homology"/>
<sequence length="305" mass="31814">MDLSLQGLTSEQRNERTRHIDQKSAVDILKLINQEDREVPGVVEACIPHIAEAVEAIVAAFKTGGRLLYYGAGTSGRLGILDASECPPTYGTDPGLVVGIIAGGPEAIQNAVEGIEDDAVLGAADVDKLQVTARDVVVGIAASGRTPYVIGAMTRAQELGATVVGISNNRNSAMGKCASIMIEAVVGPEAVLGSTRMKAGTAQKLILNMLTTASMIMTGKVYDNLMVEMQSTNQKLVHRAKRLIDMATGADAASIEKAYEEAGGHVKTAIVMLLVGTGAAEAIQLLQEANGFVREAIKLASSNGV</sequence>
<comment type="caution">
    <text evidence="14">The sequence shown here is derived from an EMBL/GenBank/DDBJ whole genome shotgun (WGS) entry which is preliminary data.</text>
</comment>
<protein>
    <recommendedName>
        <fullName evidence="9 12">N-acetylmuramic acid 6-phosphate etherase</fullName>
        <shortName evidence="12">MurNAc-6-P etherase</shortName>
        <ecNumber evidence="8 12">4.2.1.126</ecNumber>
    </recommendedName>
    <alternativeName>
        <fullName evidence="11 12">N-acetylmuramic acid 6-phosphate hydrolase</fullName>
    </alternativeName>
    <alternativeName>
        <fullName evidence="10 12">N-acetylmuramic acid 6-phosphate lyase</fullName>
    </alternativeName>
</protein>
<evidence type="ECO:0000256" key="1">
    <source>
        <dbReference type="ARBA" id="ARBA00011738"/>
    </source>
</evidence>
<dbReference type="Gene3D" id="3.40.50.10490">
    <property type="entry name" value="Glucose-6-phosphate isomerase like protein, domain 1"/>
    <property type="match status" value="1"/>
</dbReference>
<dbReference type="GO" id="GO:0046348">
    <property type="term" value="P:amino sugar catabolic process"/>
    <property type="evidence" value="ECO:0007669"/>
    <property type="project" value="InterPro"/>
</dbReference>
<dbReference type="CDD" id="cd05007">
    <property type="entry name" value="SIS_Etherase"/>
    <property type="match status" value="1"/>
</dbReference>
<feature type="active site" description="Proton donor" evidence="12">
    <location>
        <position position="85"/>
    </location>
</feature>
<dbReference type="NCBIfam" id="TIGR00274">
    <property type="entry name" value="N-acetylmuramic acid 6-phosphate etherase"/>
    <property type="match status" value="1"/>
</dbReference>
<comment type="subunit">
    <text evidence="1 12">Homodimer.</text>
</comment>
<dbReference type="GO" id="GO:0097173">
    <property type="term" value="P:N-acetylmuramic acid catabolic process"/>
    <property type="evidence" value="ECO:0007669"/>
    <property type="project" value="UniProtKB-UniPathway"/>
</dbReference>
<keyword evidence="2 12" id="KW-0456">Lyase</keyword>
<comment type="miscellaneous">
    <text evidence="12">A lyase-type mechanism (elimination/hydration) is suggested for the cleavage of the lactyl ether bond of MurNAc 6-phosphate, with the formation of an alpha,beta-unsaturated aldehyde intermediate with (E)-stereochemistry, followed by the syn addition of water to give product.</text>
</comment>
<dbReference type="RefSeq" id="WP_094017824.1">
    <property type="nucleotide sequence ID" value="NZ_NMQW01000049.1"/>
</dbReference>
<dbReference type="GO" id="GO:0097367">
    <property type="term" value="F:carbohydrate derivative binding"/>
    <property type="evidence" value="ECO:0007669"/>
    <property type="project" value="InterPro"/>
</dbReference>
<comment type="pathway">
    <text evidence="12">Amino-sugar metabolism; N-acetylmuramate degradation.</text>
</comment>
<comment type="similarity">
    <text evidence="7 12">Belongs to the GCKR-like family. MurNAc-6-P etherase subfamily.</text>
</comment>
<dbReference type="FunFam" id="3.40.50.10490:FF:000014">
    <property type="entry name" value="N-acetylmuramic acid 6-phosphate etherase"/>
    <property type="match status" value="1"/>
</dbReference>
<evidence type="ECO:0000256" key="10">
    <source>
        <dbReference type="ARBA" id="ARBA00077905"/>
    </source>
</evidence>
<comment type="pathway">
    <text evidence="5">Amino-sugar metabolism; 1,6-anhydro-N-acetylmuramate degradation.</text>
</comment>
<evidence type="ECO:0000256" key="8">
    <source>
        <dbReference type="ARBA" id="ARBA00067056"/>
    </source>
</evidence>
<evidence type="ECO:0000256" key="12">
    <source>
        <dbReference type="HAMAP-Rule" id="MF_00068"/>
    </source>
</evidence>
<dbReference type="EC" id="4.2.1.126" evidence="8 12"/>
<comment type="pathway">
    <text evidence="6">Cell wall biogenesis.</text>
</comment>
<dbReference type="GO" id="GO:0009254">
    <property type="term" value="P:peptidoglycan turnover"/>
    <property type="evidence" value="ECO:0007669"/>
    <property type="project" value="TreeGrafter"/>
</dbReference>
<dbReference type="GO" id="GO:0016835">
    <property type="term" value="F:carbon-oxygen lyase activity"/>
    <property type="evidence" value="ECO:0007669"/>
    <property type="project" value="UniProtKB-UniRule"/>
</dbReference>
<keyword evidence="3 12" id="KW-0119">Carbohydrate metabolism</keyword>
<dbReference type="GO" id="GO:0016803">
    <property type="term" value="F:ether hydrolase activity"/>
    <property type="evidence" value="ECO:0007669"/>
    <property type="project" value="TreeGrafter"/>
</dbReference>
<dbReference type="InterPro" id="IPR001347">
    <property type="entry name" value="SIS_dom"/>
</dbReference>
<reference evidence="14 15" key="1">
    <citation type="submission" date="2017-07" db="EMBL/GenBank/DDBJ databases">
        <title>Genome sequencing and assembly of Paenibacillus rigui.</title>
        <authorList>
            <person name="Mayilraj S."/>
        </authorList>
    </citation>
    <scope>NUCLEOTIDE SEQUENCE [LARGE SCALE GENOMIC DNA]</scope>
    <source>
        <strain evidence="14 15">JCM 16352</strain>
    </source>
</reference>
<dbReference type="PROSITE" id="PS51464">
    <property type="entry name" value="SIS"/>
    <property type="match status" value="1"/>
</dbReference>
<dbReference type="OrthoDB" id="9813395at2"/>
<name>A0A229UIH7_9BACL</name>
<dbReference type="InterPro" id="IPR046348">
    <property type="entry name" value="SIS_dom_sf"/>
</dbReference>
<dbReference type="PANTHER" id="PTHR10088:SF4">
    <property type="entry name" value="GLUCOKINASE REGULATORY PROTEIN"/>
    <property type="match status" value="1"/>
</dbReference>
<dbReference type="HAMAP" id="MF_00068">
    <property type="entry name" value="MurQ"/>
    <property type="match status" value="1"/>
</dbReference>
<dbReference type="AlphaFoldDB" id="A0A229UIH7"/>
<dbReference type="NCBIfam" id="NF009222">
    <property type="entry name" value="PRK12570.1"/>
    <property type="match status" value="1"/>
</dbReference>
<evidence type="ECO:0000256" key="11">
    <source>
        <dbReference type="ARBA" id="ARBA00084049"/>
    </source>
</evidence>
<dbReference type="EMBL" id="NMQW01000049">
    <property type="protein sequence ID" value="OXM83232.1"/>
    <property type="molecule type" value="Genomic_DNA"/>
</dbReference>
<gene>
    <name evidence="12 14" type="primary">murQ</name>
    <name evidence="14" type="ORF">CF651_26225</name>
</gene>
<feature type="active site" evidence="12">
    <location>
        <position position="116"/>
    </location>
</feature>
<evidence type="ECO:0000256" key="4">
    <source>
        <dbReference type="ARBA" id="ARBA00051747"/>
    </source>
</evidence>
<keyword evidence="15" id="KW-1185">Reference proteome</keyword>
<dbReference type="Pfam" id="PF22645">
    <property type="entry name" value="GKRP_SIS_N"/>
    <property type="match status" value="1"/>
</dbReference>
<dbReference type="InterPro" id="IPR005488">
    <property type="entry name" value="Etherase_MurQ"/>
</dbReference>
<evidence type="ECO:0000256" key="2">
    <source>
        <dbReference type="ARBA" id="ARBA00023239"/>
    </source>
</evidence>
<feature type="domain" description="SIS" evidence="13">
    <location>
        <begin position="57"/>
        <end position="220"/>
    </location>
</feature>
<evidence type="ECO:0000256" key="9">
    <source>
        <dbReference type="ARBA" id="ARBA00070061"/>
    </source>
</evidence>
<dbReference type="NCBIfam" id="NF003915">
    <property type="entry name" value="PRK05441.1"/>
    <property type="match status" value="1"/>
</dbReference>
<evidence type="ECO:0000313" key="14">
    <source>
        <dbReference type="EMBL" id="OXM83232.1"/>
    </source>
</evidence>
<organism evidence="14 15">
    <name type="scientific">Paenibacillus rigui</name>
    <dbReference type="NCBI Taxonomy" id="554312"/>
    <lineage>
        <taxon>Bacteria</taxon>
        <taxon>Bacillati</taxon>
        <taxon>Bacillota</taxon>
        <taxon>Bacilli</taxon>
        <taxon>Bacillales</taxon>
        <taxon>Paenibacillaceae</taxon>
        <taxon>Paenibacillus</taxon>
    </lineage>
</organism>
<dbReference type="Proteomes" id="UP000215509">
    <property type="component" value="Unassembled WGS sequence"/>
</dbReference>
<comment type="catalytic activity">
    <reaction evidence="4 12">
        <text>N-acetyl-D-muramate 6-phosphate + H2O = N-acetyl-D-glucosamine 6-phosphate + (R)-lactate</text>
        <dbReference type="Rhea" id="RHEA:26410"/>
        <dbReference type="ChEBI" id="CHEBI:15377"/>
        <dbReference type="ChEBI" id="CHEBI:16004"/>
        <dbReference type="ChEBI" id="CHEBI:57513"/>
        <dbReference type="ChEBI" id="CHEBI:58722"/>
        <dbReference type="EC" id="4.2.1.126"/>
    </reaction>
</comment>
<evidence type="ECO:0000313" key="15">
    <source>
        <dbReference type="Proteomes" id="UP000215509"/>
    </source>
</evidence>
<evidence type="ECO:0000256" key="3">
    <source>
        <dbReference type="ARBA" id="ARBA00023277"/>
    </source>
</evidence>
<evidence type="ECO:0000256" key="6">
    <source>
        <dbReference type="ARBA" id="ARBA00060672"/>
    </source>
</evidence>
<comment type="function">
    <text evidence="12">Specifically catalyzes the cleavage of the D-lactyl ether substituent of MurNAc 6-phosphate, producing GlcNAc 6-phosphate and D-lactate.</text>
</comment>
<accession>A0A229UIH7</accession>
<dbReference type="Gene3D" id="1.10.8.1080">
    <property type="match status" value="1"/>
</dbReference>
<dbReference type="PANTHER" id="PTHR10088">
    <property type="entry name" value="GLUCOKINASE REGULATORY PROTEIN"/>
    <property type="match status" value="1"/>
</dbReference>
<evidence type="ECO:0000256" key="7">
    <source>
        <dbReference type="ARBA" id="ARBA00061234"/>
    </source>
</evidence>
<dbReference type="FunFam" id="1.10.8.1080:FF:000001">
    <property type="entry name" value="N-acetylmuramic acid 6-phosphate etherase"/>
    <property type="match status" value="1"/>
</dbReference>
<dbReference type="UniPathway" id="UPA00342"/>
<evidence type="ECO:0000259" key="13">
    <source>
        <dbReference type="PROSITE" id="PS51464"/>
    </source>
</evidence>